<dbReference type="FunFam" id="3.90.850.10:FF:000012">
    <property type="entry name" value="Putative 2-hydroxyhepta-2,4-diene-1,7-dioate isomerase"/>
    <property type="match status" value="1"/>
</dbReference>
<comment type="similarity">
    <text evidence="1">Belongs to the FAH family.</text>
</comment>
<proteinExistence type="inferred from homology"/>
<dbReference type="AlphaFoldDB" id="A0A3S0K2V8"/>
<dbReference type="SUPFAM" id="SSF56529">
    <property type="entry name" value="FAH"/>
    <property type="match status" value="1"/>
</dbReference>
<dbReference type="Pfam" id="PF01557">
    <property type="entry name" value="FAA_hydrolase"/>
    <property type="match status" value="1"/>
</dbReference>
<dbReference type="Proteomes" id="UP000277007">
    <property type="component" value="Unassembled WGS sequence"/>
</dbReference>
<evidence type="ECO:0000313" key="4">
    <source>
        <dbReference type="EMBL" id="RTR18072.1"/>
    </source>
</evidence>
<evidence type="ECO:0000259" key="3">
    <source>
        <dbReference type="Pfam" id="PF01557"/>
    </source>
</evidence>
<dbReference type="InterPro" id="IPR036663">
    <property type="entry name" value="Fumarylacetoacetase_C_sf"/>
</dbReference>
<dbReference type="PANTHER" id="PTHR42796">
    <property type="entry name" value="FUMARYLACETOACETATE HYDROLASE DOMAIN-CONTAINING PROTEIN 2A-RELATED"/>
    <property type="match status" value="1"/>
</dbReference>
<dbReference type="OrthoDB" id="9780293at2"/>
<feature type="domain" description="Fumarylacetoacetase-like C-terminal" evidence="3">
    <location>
        <begin position="72"/>
        <end position="275"/>
    </location>
</feature>
<protein>
    <submittedName>
        <fullName evidence="4">FAA hydrolase family protein</fullName>
    </submittedName>
</protein>
<name>A0A3S0K2V8_9PROT</name>
<dbReference type="EMBL" id="RXMA01000016">
    <property type="protein sequence ID" value="RTR18072.1"/>
    <property type="molecule type" value="Genomic_DNA"/>
</dbReference>
<comment type="caution">
    <text evidence="4">The sequence shown here is derived from an EMBL/GenBank/DDBJ whole genome shotgun (WGS) entry which is preliminary data.</text>
</comment>
<evidence type="ECO:0000256" key="1">
    <source>
        <dbReference type="ARBA" id="ARBA00010211"/>
    </source>
</evidence>
<dbReference type="PANTHER" id="PTHR42796:SF4">
    <property type="entry name" value="FUMARYLACETOACETATE HYDROLASE DOMAIN-CONTAINING PROTEIN 2A"/>
    <property type="match status" value="1"/>
</dbReference>
<evidence type="ECO:0000256" key="2">
    <source>
        <dbReference type="ARBA" id="ARBA00022723"/>
    </source>
</evidence>
<reference evidence="4 5" key="1">
    <citation type="submission" date="2018-12" db="EMBL/GenBank/DDBJ databases">
        <authorList>
            <person name="Yang Y."/>
        </authorList>
    </citation>
    <scope>NUCLEOTIDE SEQUENCE [LARGE SCALE GENOMIC DNA]</scope>
    <source>
        <strain evidence="4 5">L-25-5w-1</strain>
    </source>
</reference>
<evidence type="ECO:0000313" key="5">
    <source>
        <dbReference type="Proteomes" id="UP000277007"/>
    </source>
</evidence>
<dbReference type="Gene3D" id="3.90.850.10">
    <property type="entry name" value="Fumarylacetoacetase-like, C-terminal domain"/>
    <property type="match status" value="1"/>
</dbReference>
<dbReference type="GO" id="GO:0046872">
    <property type="term" value="F:metal ion binding"/>
    <property type="evidence" value="ECO:0007669"/>
    <property type="project" value="UniProtKB-KW"/>
</dbReference>
<gene>
    <name evidence="4" type="ORF">EJ903_16355</name>
</gene>
<dbReference type="GO" id="GO:0044281">
    <property type="term" value="P:small molecule metabolic process"/>
    <property type="evidence" value="ECO:0007669"/>
    <property type="project" value="UniProtKB-ARBA"/>
</dbReference>
<dbReference type="GO" id="GO:0016787">
    <property type="term" value="F:hydrolase activity"/>
    <property type="evidence" value="ECO:0007669"/>
    <property type="project" value="UniProtKB-KW"/>
</dbReference>
<organism evidence="4 5">
    <name type="scientific">Azospirillum griseum</name>
    <dbReference type="NCBI Taxonomy" id="2496639"/>
    <lineage>
        <taxon>Bacteria</taxon>
        <taxon>Pseudomonadati</taxon>
        <taxon>Pseudomonadota</taxon>
        <taxon>Alphaproteobacteria</taxon>
        <taxon>Rhodospirillales</taxon>
        <taxon>Azospirillaceae</taxon>
        <taxon>Azospirillum</taxon>
    </lineage>
</organism>
<dbReference type="InterPro" id="IPR011234">
    <property type="entry name" value="Fumarylacetoacetase-like_C"/>
</dbReference>
<keyword evidence="2" id="KW-0479">Metal-binding</keyword>
<dbReference type="InterPro" id="IPR051121">
    <property type="entry name" value="FAH"/>
</dbReference>
<sequence length="280" mass="29734">MKLLRYGQPGAEKPGILDAQGRIRDLSAHVADIGGAALSPEGLAAIAALPLDSLPLVEGEPRLGPCVTGTGKFICIGLNYSDHAAETGATVPPEPVIFMKATSAIQGPNDPVEIPRGSAKTDWEVELGVIIGKTAKYVSEADALDHVAGYCVINDLSERAFQLEHQGQWTKGKSADTFGPVGPWLVTKDEVADPQNLGMWLEVNGHRYQNGSTRTMVYGVAFVVSYLSRFMSLRPGDIISTGTPPGVGLGQKPPVYLKPGDRMELGIDGLGQQRQICVSC</sequence>
<accession>A0A3S0K2V8</accession>
<keyword evidence="4" id="KW-0378">Hydrolase</keyword>
<dbReference type="RefSeq" id="WP_126617366.1">
    <property type="nucleotide sequence ID" value="NZ_JBHUCY010000054.1"/>
</dbReference>
<keyword evidence="5" id="KW-1185">Reference proteome</keyword>